<dbReference type="Pfam" id="PF01076">
    <property type="entry name" value="Mob_Pre"/>
    <property type="match status" value="1"/>
</dbReference>
<gene>
    <name evidence="2" type="ORF">SAMN04489708_1742</name>
</gene>
<sequence>MLYNALGANTSDAADLQKKLSAHYEGLGVKERSDNVLMMEFVVSASPAFFKPRDENRINEWTKSQLEFFKKEFGSQLKMGVLHLDEKTPHVHFFIGTEFKSVKKYRNQKGEFFKESYSLNAKRYNQIYLRDMHDRYAKHNACFGLARGVRGSKKKHKPVSEFYDVVDEALNADYKKLIDKLLSGFTRELKILNTKAGVQELLRTRVNPRLGALIKNHMALKKATESNRAGEYDLLKVLQARAEKEIAEALAKQMHYGKGLKTIADLRNENEQLQAENKLQKAVITSQATKIIGLERAQRIENSGTSQAGRKIKLDK</sequence>
<feature type="coiled-coil region" evidence="1">
    <location>
        <begin position="256"/>
        <end position="283"/>
    </location>
</feature>
<evidence type="ECO:0000313" key="3">
    <source>
        <dbReference type="Proteomes" id="UP000199317"/>
    </source>
</evidence>
<dbReference type="GO" id="GO:0006310">
    <property type="term" value="P:DNA recombination"/>
    <property type="evidence" value="ECO:0007669"/>
    <property type="project" value="InterPro"/>
</dbReference>
<evidence type="ECO:0000313" key="2">
    <source>
        <dbReference type="EMBL" id="SDP95090.1"/>
    </source>
</evidence>
<accession>A0A1H0WWX1</accession>
<proteinExistence type="predicted"/>
<keyword evidence="3" id="KW-1185">Reference proteome</keyword>
<dbReference type="CDD" id="cd17242">
    <property type="entry name" value="MobM_relaxase"/>
    <property type="match status" value="1"/>
</dbReference>
<dbReference type="InterPro" id="IPR001668">
    <property type="entry name" value="Mob_Pre"/>
</dbReference>
<organism evidence="2 3">
    <name type="scientific">Paracidovorax cattleyae</name>
    <dbReference type="NCBI Taxonomy" id="80868"/>
    <lineage>
        <taxon>Bacteria</taxon>
        <taxon>Pseudomonadati</taxon>
        <taxon>Pseudomonadota</taxon>
        <taxon>Betaproteobacteria</taxon>
        <taxon>Burkholderiales</taxon>
        <taxon>Comamonadaceae</taxon>
        <taxon>Paracidovorax</taxon>
    </lineage>
</organism>
<name>A0A1H0WWX1_9BURK</name>
<protein>
    <submittedName>
        <fullName evidence="2">Plasmid recombination enzyme</fullName>
    </submittedName>
</protein>
<keyword evidence="1" id="KW-0175">Coiled coil</keyword>
<dbReference type="EMBL" id="FNJL01000074">
    <property type="protein sequence ID" value="SDP95090.1"/>
    <property type="molecule type" value="Genomic_DNA"/>
</dbReference>
<evidence type="ECO:0000256" key="1">
    <source>
        <dbReference type="SAM" id="Coils"/>
    </source>
</evidence>
<dbReference type="AlphaFoldDB" id="A0A1H0WWX1"/>
<dbReference type="Gene3D" id="3.30.930.30">
    <property type="match status" value="1"/>
</dbReference>
<dbReference type="GO" id="GO:0003677">
    <property type="term" value="F:DNA binding"/>
    <property type="evidence" value="ECO:0007669"/>
    <property type="project" value="InterPro"/>
</dbReference>
<dbReference type="Proteomes" id="UP000199317">
    <property type="component" value="Unassembled WGS sequence"/>
</dbReference>
<reference evidence="3" key="1">
    <citation type="submission" date="2016-10" db="EMBL/GenBank/DDBJ databases">
        <authorList>
            <person name="Varghese N."/>
            <person name="Submissions S."/>
        </authorList>
    </citation>
    <scope>NUCLEOTIDE SEQUENCE [LARGE SCALE GENOMIC DNA]</scope>
    <source>
        <strain evidence="3">DSM 17101</strain>
    </source>
</reference>